<reference evidence="3 4" key="1">
    <citation type="submission" date="2016-07" db="EMBL/GenBank/DDBJ databases">
        <title>Pervasive Adenine N6-methylation of Active Genes in Fungi.</title>
        <authorList>
            <consortium name="DOE Joint Genome Institute"/>
            <person name="Mondo S.J."/>
            <person name="Dannebaum R.O."/>
            <person name="Kuo R.C."/>
            <person name="Labutti K."/>
            <person name="Haridas S."/>
            <person name="Kuo A."/>
            <person name="Salamov A."/>
            <person name="Ahrendt S.R."/>
            <person name="Lipzen A."/>
            <person name="Sullivan W."/>
            <person name="Andreopoulos W.B."/>
            <person name="Clum A."/>
            <person name="Lindquist E."/>
            <person name="Daum C."/>
            <person name="Ramamoorthy G.K."/>
            <person name="Gryganskyi A."/>
            <person name="Culley D."/>
            <person name="Magnuson J.K."/>
            <person name="James T.Y."/>
            <person name="O'Malley M.A."/>
            <person name="Stajich J.E."/>
            <person name="Spatafora J.W."/>
            <person name="Visel A."/>
            <person name="Grigoriev I.V."/>
        </authorList>
    </citation>
    <scope>NUCLEOTIDE SEQUENCE [LARGE SCALE GENOMIC DNA]</scope>
    <source>
        <strain evidence="3 4">NRRL 3116</strain>
    </source>
</reference>
<evidence type="ECO:0000256" key="2">
    <source>
        <dbReference type="SAM" id="Phobius"/>
    </source>
</evidence>
<keyword evidence="2" id="KW-0812">Transmembrane</keyword>
<dbReference type="GeneID" id="33565056"/>
<feature type="compositionally biased region" description="Polar residues" evidence="1">
    <location>
        <begin position="1"/>
        <end position="32"/>
    </location>
</feature>
<feature type="region of interest" description="Disordered" evidence="1">
    <location>
        <begin position="304"/>
        <end position="328"/>
    </location>
</feature>
<dbReference type="RefSeq" id="XP_021884048.1">
    <property type="nucleotide sequence ID" value="XM_022023212.1"/>
</dbReference>
<name>A0A1Y2GXT3_9FUNG</name>
<feature type="region of interest" description="Disordered" evidence="1">
    <location>
        <begin position="1"/>
        <end position="46"/>
    </location>
</feature>
<evidence type="ECO:0000313" key="4">
    <source>
        <dbReference type="Proteomes" id="UP000193648"/>
    </source>
</evidence>
<evidence type="ECO:0000313" key="3">
    <source>
        <dbReference type="EMBL" id="ORZ26283.1"/>
    </source>
</evidence>
<organism evidence="3 4">
    <name type="scientific">Lobosporangium transversale</name>
    <dbReference type="NCBI Taxonomy" id="64571"/>
    <lineage>
        <taxon>Eukaryota</taxon>
        <taxon>Fungi</taxon>
        <taxon>Fungi incertae sedis</taxon>
        <taxon>Mucoromycota</taxon>
        <taxon>Mortierellomycotina</taxon>
        <taxon>Mortierellomycetes</taxon>
        <taxon>Mortierellales</taxon>
        <taxon>Mortierellaceae</taxon>
        <taxon>Lobosporangium</taxon>
    </lineage>
</organism>
<accession>A0A1Y2GXT3</accession>
<feature type="transmembrane region" description="Helical" evidence="2">
    <location>
        <begin position="126"/>
        <end position="144"/>
    </location>
</feature>
<evidence type="ECO:0000256" key="1">
    <source>
        <dbReference type="SAM" id="MobiDB-lite"/>
    </source>
</evidence>
<feature type="region of interest" description="Disordered" evidence="1">
    <location>
        <begin position="60"/>
        <end position="100"/>
    </location>
</feature>
<dbReference type="AlphaFoldDB" id="A0A1Y2GXT3"/>
<gene>
    <name evidence="3" type="ORF">BCR41DRAFT_348050</name>
</gene>
<dbReference type="OrthoDB" id="5582002at2759"/>
<dbReference type="EMBL" id="MCFF01000007">
    <property type="protein sequence ID" value="ORZ26283.1"/>
    <property type="molecule type" value="Genomic_DNA"/>
</dbReference>
<dbReference type="Proteomes" id="UP000193648">
    <property type="component" value="Unassembled WGS sequence"/>
</dbReference>
<dbReference type="InParanoid" id="A0A1Y2GXT3"/>
<dbReference type="STRING" id="64571.A0A1Y2GXT3"/>
<feature type="compositionally biased region" description="Low complexity" evidence="1">
    <location>
        <begin position="66"/>
        <end position="79"/>
    </location>
</feature>
<evidence type="ECO:0008006" key="5">
    <source>
        <dbReference type="Google" id="ProtNLM"/>
    </source>
</evidence>
<comment type="caution">
    <text evidence="3">The sequence shown here is derived from an EMBL/GenBank/DDBJ whole genome shotgun (WGS) entry which is preliminary data.</text>
</comment>
<keyword evidence="4" id="KW-1185">Reference proteome</keyword>
<keyword evidence="2" id="KW-1133">Transmembrane helix</keyword>
<keyword evidence="2" id="KW-0472">Membrane</keyword>
<proteinExistence type="predicted"/>
<protein>
    <recommendedName>
        <fullName evidence="5">Late embryogenesis abundant protein LEA-2 subgroup domain-containing protein</fullName>
    </recommendedName>
</protein>
<sequence length="342" mass="37851">MMAMGSNNLSTGTEDKPQSTTQLSQFSKTDSSGKTKKAPSKIEEEENDVILQKLGVISATDNNGTRSKGSRSGISYGSGRSRGRRSQWADESGDEYGHNHKGRRLDRIRRGHEAQRCCCCTTRTCVFLTFALLISFALALYFLVPRTPYFAFESVTPNGPPVITKDRIREPFAIQILIDSKSNYVPIRIDAIEMTVWLQYNRTKIADNDDMASSFVIQPRVDQVISIPMILNYRSYRMDISTDKVLQELVEACTYVDLDSLDEGVMVPGINLIVGGRLHIWGLSWIWKPTFSFDADNVPCPVNSRDRPAGISPGGDPGNPSTSSIVRPVPVPSATAMMTSIV</sequence>